<dbReference type="PANTHER" id="PTHR46211:SF14">
    <property type="entry name" value="GLYCEROPHOSPHODIESTER PHOSPHODIESTERASE"/>
    <property type="match status" value="1"/>
</dbReference>
<feature type="domain" description="GP-PDE" evidence="2">
    <location>
        <begin position="37"/>
        <end position="274"/>
    </location>
</feature>
<evidence type="ECO:0000259" key="2">
    <source>
        <dbReference type="PROSITE" id="PS51704"/>
    </source>
</evidence>
<proteinExistence type="predicted"/>
<protein>
    <submittedName>
        <fullName evidence="3">Glycerophosphodiester phosphodiesterase</fullName>
    </submittedName>
</protein>
<dbReference type="PROSITE" id="PS51704">
    <property type="entry name" value="GP_PDE"/>
    <property type="match status" value="1"/>
</dbReference>
<keyword evidence="1" id="KW-0472">Membrane</keyword>
<dbReference type="PROSITE" id="PS50007">
    <property type="entry name" value="PIPLC_X_DOMAIN"/>
    <property type="match status" value="1"/>
</dbReference>
<evidence type="ECO:0000313" key="3">
    <source>
        <dbReference type="EMBL" id="MEI5985796.1"/>
    </source>
</evidence>
<evidence type="ECO:0000313" key="4">
    <source>
        <dbReference type="Proteomes" id="UP001363035"/>
    </source>
</evidence>
<dbReference type="InterPro" id="IPR030395">
    <property type="entry name" value="GP_PDE_dom"/>
</dbReference>
<dbReference type="SUPFAM" id="SSF51695">
    <property type="entry name" value="PLC-like phosphodiesterases"/>
    <property type="match status" value="1"/>
</dbReference>
<dbReference type="RefSeq" id="WP_336557829.1">
    <property type="nucleotide sequence ID" value="NZ_JAYLLN010000034.1"/>
</dbReference>
<name>A0ABU8I8M6_9SPHI</name>
<feature type="transmembrane region" description="Helical" evidence="1">
    <location>
        <begin position="12"/>
        <end position="32"/>
    </location>
</feature>
<dbReference type="Pfam" id="PF03009">
    <property type="entry name" value="GDPD"/>
    <property type="match status" value="1"/>
</dbReference>
<reference evidence="3 4" key="1">
    <citation type="submission" date="2024-01" db="EMBL/GenBank/DDBJ databases">
        <title>Sphingobacterium tenebrionis sp. nov., a novel endophyte isolated from tenebrio molitor intestines.</title>
        <authorList>
            <person name="Zhang C."/>
        </authorList>
    </citation>
    <scope>NUCLEOTIDE SEQUENCE [LARGE SCALE GENOMIC DNA]</scope>
    <source>
        <strain evidence="3 4">PU5-4</strain>
    </source>
</reference>
<organism evidence="3 4">
    <name type="scientific">Sphingobacterium tenebrionis</name>
    <dbReference type="NCBI Taxonomy" id="3111775"/>
    <lineage>
        <taxon>Bacteria</taxon>
        <taxon>Pseudomonadati</taxon>
        <taxon>Bacteroidota</taxon>
        <taxon>Sphingobacteriia</taxon>
        <taxon>Sphingobacteriales</taxon>
        <taxon>Sphingobacteriaceae</taxon>
        <taxon>Sphingobacterium</taxon>
    </lineage>
</organism>
<keyword evidence="1" id="KW-1133">Transmembrane helix</keyword>
<keyword evidence="1" id="KW-0812">Transmembrane</keyword>
<dbReference type="EMBL" id="JAYLLN010000034">
    <property type="protein sequence ID" value="MEI5985796.1"/>
    <property type="molecule type" value="Genomic_DNA"/>
</dbReference>
<accession>A0ABU8I8M6</accession>
<dbReference type="Proteomes" id="UP001363035">
    <property type="component" value="Unassembled WGS sequence"/>
</dbReference>
<sequence length="284" mass="32589">MKLQQHFLLQPSFIRQFLLMCICMVFSIAAFGQQAAVKLFAHRAAAHELDENTMSAFKESYEKGMRGFETDIRRTKDGKLVIFHDDNFERIVGIKGGVEDVTLAEFKKLRTKKGNEMPTLAEVVQYFSDKPGVYIEFEMKTNKPVYEEKVLHQYCDELYNRVYSNRPKDSEYLLTSFDKRPLKYLNTTYPDVDLLLIKSEGLSQKLIDEAKELGVKRIGARVEMSTRNMVTAAKKQGMTITLWPGRSVDDFLLGLSLGADYLCSDVPLAVTDWVKKNAPWIELK</sequence>
<dbReference type="InterPro" id="IPR017946">
    <property type="entry name" value="PLC-like_Pdiesterase_TIM-brl"/>
</dbReference>
<dbReference type="Gene3D" id="3.20.20.190">
    <property type="entry name" value="Phosphatidylinositol (PI) phosphodiesterase"/>
    <property type="match status" value="1"/>
</dbReference>
<dbReference type="PANTHER" id="PTHR46211">
    <property type="entry name" value="GLYCEROPHOSPHORYL DIESTER PHOSPHODIESTERASE"/>
    <property type="match status" value="1"/>
</dbReference>
<gene>
    <name evidence="3" type="ORF">VJ786_12890</name>
</gene>
<dbReference type="CDD" id="cd08556">
    <property type="entry name" value="GDPD"/>
    <property type="match status" value="1"/>
</dbReference>
<keyword evidence="4" id="KW-1185">Reference proteome</keyword>
<comment type="caution">
    <text evidence="3">The sequence shown here is derived from an EMBL/GenBank/DDBJ whole genome shotgun (WGS) entry which is preliminary data.</text>
</comment>
<evidence type="ECO:0000256" key="1">
    <source>
        <dbReference type="SAM" id="Phobius"/>
    </source>
</evidence>